<dbReference type="PANTHER" id="PTHR42930">
    <property type="entry name" value="PHOSPHATE-SPECIFIC TRANSPORT SYSTEM ACCESSORY PROTEIN PHOU"/>
    <property type="match status" value="1"/>
</dbReference>
<dbReference type="EMBL" id="DXFA01000021">
    <property type="protein sequence ID" value="HIX47636.1"/>
    <property type="molecule type" value="Genomic_DNA"/>
</dbReference>
<name>A0A9D2ASP7_9FIRM</name>
<dbReference type="SUPFAM" id="SSF109755">
    <property type="entry name" value="PhoU-like"/>
    <property type="match status" value="1"/>
</dbReference>
<gene>
    <name evidence="2" type="primary">phoU</name>
    <name evidence="2" type="ORF">H9981_01240</name>
</gene>
<dbReference type="InterPro" id="IPR038078">
    <property type="entry name" value="PhoU-like_sf"/>
</dbReference>
<dbReference type="InterPro" id="IPR026022">
    <property type="entry name" value="PhoU_dom"/>
</dbReference>
<comment type="caution">
    <text evidence="2">The sequence shown here is derived from an EMBL/GenBank/DDBJ whole genome shotgun (WGS) entry which is preliminary data.</text>
</comment>
<dbReference type="PANTHER" id="PTHR42930:SF3">
    <property type="entry name" value="PHOSPHATE-SPECIFIC TRANSPORT SYSTEM ACCESSORY PROTEIN PHOU"/>
    <property type="match status" value="1"/>
</dbReference>
<dbReference type="NCBIfam" id="TIGR02135">
    <property type="entry name" value="phoU_full"/>
    <property type="match status" value="1"/>
</dbReference>
<dbReference type="Pfam" id="PF01895">
    <property type="entry name" value="PhoU"/>
    <property type="match status" value="2"/>
</dbReference>
<dbReference type="InterPro" id="IPR028366">
    <property type="entry name" value="PhoU"/>
</dbReference>
<dbReference type="GO" id="GO:0030643">
    <property type="term" value="P:intracellular phosphate ion homeostasis"/>
    <property type="evidence" value="ECO:0007669"/>
    <property type="project" value="InterPro"/>
</dbReference>
<feature type="domain" description="PhoU" evidence="1">
    <location>
        <begin position="97"/>
        <end position="181"/>
    </location>
</feature>
<reference evidence="2" key="1">
    <citation type="journal article" date="2021" name="PeerJ">
        <title>Extensive microbial diversity within the chicken gut microbiome revealed by metagenomics and culture.</title>
        <authorList>
            <person name="Gilroy R."/>
            <person name="Ravi A."/>
            <person name="Getino M."/>
            <person name="Pursley I."/>
            <person name="Horton D.L."/>
            <person name="Alikhan N.F."/>
            <person name="Baker D."/>
            <person name="Gharbi K."/>
            <person name="Hall N."/>
            <person name="Watson M."/>
            <person name="Adriaenssens E.M."/>
            <person name="Foster-Nyarko E."/>
            <person name="Jarju S."/>
            <person name="Secka A."/>
            <person name="Antonio M."/>
            <person name="Oren A."/>
            <person name="Chaudhuri R.R."/>
            <person name="La Ragione R."/>
            <person name="Hildebrand F."/>
            <person name="Pallen M.J."/>
        </authorList>
    </citation>
    <scope>NUCLEOTIDE SEQUENCE</scope>
    <source>
        <strain evidence="2">ChiSjej5B23-15282</strain>
    </source>
</reference>
<dbReference type="Proteomes" id="UP000824243">
    <property type="component" value="Unassembled WGS sequence"/>
</dbReference>
<accession>A0A9D2ASP7</accession>
<organism evidence="2 3">
    <name type="scientific">Candidatus Mediterraneibacter caccavium</name>
    <dbReference type="NCBI Taxonomy" id="2838661"/>
    <lineage>
        <taxon>Bacteria</taxon>
        <taxon>Bacillati</taxon>
        <taxon>Bacillota</taxon>
        <taxon>Clostridia</taxon>
        <taxon>Lachnospirales</taxon>
        <taxon>Lachnospiraceae</taxon>
        <taxon>Mediterraneibacter</taxon>
    </lineage>
</organism>
<dbReference type="AlphaFoldDB" id="A0A9D2ASP7"/>
<feature type="domain" description="PhoU" evidence="1">
    <location>
        <begin position="10"/>
        <end position="81"/>
    </location>
</feature>
<dbReference type="PIRSF" id="PIRSF003107">
    <property type="entry name" value="PhoU"/>
    <property type="match status" value="1"/>
</dbReference>
<reference evidence="2" key="2">
    <citation type="submission" date="2021-04" db="EMBL/GenBank/DDBJ databases">
        <authorList>
            <person name="Gilroy R."/>
        </authorList>
    </citation>
    <scope>NUCLEOTIDE SEQUENCE</scope>
    <source>
        <strain evidence="2">ChiSjej5B23-15282</strain>
    </source>
</reference>
<evidence type="ECO:0000259" key="1">
    <source>
        <dbReference type="Pfam" id="PF01895"/>
    </source>
</evidence>
<dbReference type="GO" id="GO:0045936">
    <property type="term" value="P:negative regulation of phosphate metabolic process"/>
    <property type="evidence" value="ECO:0007669"/>
    <property type="project" value="InterPro"/>
</dbReference>
<evidence type="ECO:0000313" key="2">
    <source>
        <dbReference type="EMBL" id="HIX47636.1"/>
    </source>
</evidence>
<dbReference type="Gene3D" id="1.20.58.220">
    <property type="entry name" value="Phosphate transport system protein phou homolog 2, domain 2"/>
    <property type="match status" value="1"/>
</dbReference>
<protein>
    <submittedName>
        <fullName evidence="2">Phosphate signaling complex protein PhoU</fullName>
    </submittedName>
</protein>
<sequence length="193" mass="21861">MRQRTQERKQALRSGASDIYRAAKERGDQIRDLERTAEGRCIQLLLLQQPVASDLRRVSSALKMTTDLGRIGDNTVDIAEILRYRTSLNPLRRDHIIAMAEKAAVMVKDSVNAYIGNDAETARNVIRADDEVDRLFETVRDELADGIRADRTGRQDIMDELMIAKYYERMADHAVNVAQWAIYAATGEHAAQE</sequence>
<proteinExistence type="predicted"/>
<evidence type="ECO:0000313" key="3">
    <source>
        <dbReference type="Proteomes" id="UP000824243"/>
    </source>
</evidence>